<dbReference type="InterPro" id="IPR027398">
    <property type="entry name" value="SecD-TM"/>
</dbReference>
<evidence type="ECO:0000313" key="6">
    <source>
        <dbReference type="EMBL" id="RDK95708.1"/>
    </source>
</evidence>
<keyword evidence="7" id="KW-1185">Reference proteome</keyword>
<dbReference type="OrthoDB" id="6414235at2"/>
<reference evidence="6 7" key="1">
    <citation type="submission" date="2018-07" db="EMBL/GenBank/DDBJ databases">
        <title>Genomic Encyclopedia of Type Strains, Phase IV (KMG-IV): sequencing the most valuable type-strain genomes for metagenomic binning, comparative biology and taxonomic classification.</title>
        <authorList>
            <person name="Goeker M."/>
        </authorList>
    </citation>
    <scope>NUCLEOTIDE SEQUENCE [LARGE SCALE GENOMIC DNA]</scope>
    <source>
        <strain evidence="6 7">DSM 103736</strain>
    </source>
</reference>
<evidence type="ECO:0000256" key="4">
    <source>
        <dbReference type="ARBA" id="ARBA00023136"/>
    </source>
</evidence>
<dbReference type="EMBL" id="QRAP01000002">
    <property type="protein sequence ID" value="RDK95708.1"/>
    <property type="molecule type" value="Genomic_DNA"/>
</dbReference>
<gene>
    <name evidence="6" type="ORF">C8D90_102189</name>
</gene>
<name>A0A370R1B9_9GAMM</name>
<keyword evidence="3" id="KW-1133">Transmembrane helix</keyword>
<evidence type="ECO:0000259" key="5">
    <source>
        <dbReference type="Pfam" id="PF13721"/>
    </source>
</evidence>
<keyword evidence="1" id="KW-1003">Cell membrane</keyword>
<proteinExistence type="predicted"/>
<dbReference type="Pfam" id="PF13721">
    <property type="entry name" value="SecD-TM1"/>
    <property type="match status" value="1"/>
</dbReference>
<dbReference type="RefSeq" id="WP_115457452.1">
    <property type="nucleotide sequence ID" value="NZ_QRAP01000002.1"/>
</dbReference>
<evidence type="ECO:0000256" key="3">
    <source>
        <dbReference type="ARBA" id="ARBA00022989"/>
    </source>
</evidence>
<evidence type="ECO:0000313" key="7">
    <source>
        <dbReference type="Proteomes" id="UP000254848"/>
    </source>
</evidence>
<evidence type="ECO:0000256" key="1">
    <source>
        <dbReference type="ARBA" id="ARBA00022475"/>
    </source>
</evidence>
<dbReference type="NCBIfam" id="NF007915">
    <property type="entry name" value="PRK10629.1"/>
    <property type="match status" value="1"/>
</dbReference>
<accession>A0A370R1B9</accession>
<feature type="domain" description="SecD export protein N-terminal TM" evidence="5">
    <location>
        <begin position="7"/>
        <end position="98"/>
    </location>
</feature>
<keyword evidence="4" id="KW-0472">Membrane</keyword>
<dbReference type="AlphaFoldDB" id="A0A370R1B9"/>
<dbReference type="Gene3D" id="3.30.70.260">
    <property type="match status" value="1"/>
</dbReference>
<keyword evidence="2" id="KW-0812">Transmembrane</keyword>
<dbReference type="Proteomes" id="UP000254848">
    <property type="component" value="Unassembled WGS sequence"/>
</dbReference>
<sequence>MRGTAALWLTAAFTLICLFVILLPSSGKQDNDLQIRAGAAGQTVPDGFYVYQKLHEKNIPVHDITLTEQGLRIHLEKPQQRDVARRVLLASLPKGIIITSSPASTGFNRFLPKTPPASAHLR</sequence>
<protein>
    <submittedName>
        <fullName evidence="6">SecD-like export protein</fullName>
    </submittedName>
</protein>
<organism evidence="6 7">
    <name type="scientific">Enterobacillus tribolii</name>
    <dbReference type="NCBI Taxonomy" id="1487935"/>
    <lineage>
        <taxon>Bacteria</taxon>
        <taxon>Pseudomonadati</taxon>
        <taxon>Pseudomonadota</taxon>
        <taxon>Gammaproteobacteria</taxon>
        <taxon>Enterobacterales</taxon>
        <taxon>Hafniaceae</taxon>
        <taxon>Enterobacillus</taxon>
    </lineage>
</organism>
<comment type="caution">
    <text evidence="6">The sequence shown here is derived from an EMBL/GenBank/DDBJ whole genome shotgun (WGS) entry which is preliminary data.</text>
</comment>
<evidence type="ECO:0000256" key="2">
    <source>
        <dbReference type="ARBA" id="ARBA00022692"/>
    </source>
</evidence>